<evidence type="ECO:0000256" key="12">
    <source>
        <dbReference type="ARBA" id="ARBA00023125"/>
    </source>
</evidence>
<dbReference type="GO" id="GO:0006281">
    <property type="term" value="P:DNA repair"/>
    <property type="evidence" value="ECO:0007669"/>
    <property type="project" value="UniProtKB-UniRule"/>
</dbReference>
<feature type="domain" description="UmuC" evidence="17">
    <location>
        <begin position="23"/>
        <end position="205"/>
    </location>
</feature>
<dbReference type="InterPro" id="IPR043128">
    <property type="entry name" value="Rev_trsase/Diguanyl_cyclase"/>
</dbReference>
<evidence type="ECO:0000313" key="18">
    <source>
        <dbReference type="EMBL" id="HJF18626.1"/>
    </source>
</evidence>
<dbReference type="InterPro" id="IPR001126">
    <property type="entry name" value="UmuC"/>
</dbReference>
<feature type="binding site" evidence="16">
    <location>
        <position position="123"/>
    </location>
    <ligand>
        <name>Mg(2+)</name>
        <dbReference type="ChEBI" id="CHEBI:18420"/>
    </ligand>
</feature>
<comment type="subcellular location">
    <subcellularLocation>
        <location evidence="1 16">Cytoplasm</location>
    </subcellularLocation>
</comment>
<keyword evidence="7 16" id="KW-0235">DNA replication</keyword>
<dbReference type="InterPro" id="IPR017961">
    <property type="entry name" value="DNA_pol_Y-fam_little_finger"/>
</dbReference>
<dbReference type="GO" id="GO:0006261">
    <property type="term" value="P:DNA-templated DNA replication"/>
    <property type="evidence" value="ECO:0007669"/>
    <property type="project" value="UniProtKB-UniRule"/>
</dbReference>
<keyword evidence="8 16" id="KW-0479">Metal-binding</keyword>
<feature type="site" description="Substrate discrimination" evidence="16">
    <location>
        <position position="32"/>
    </location>
</feature>
<dbReference type="EMBL" id="DYWK01000009">
    <property type="protein sequence ID" value="HJF18626.1"/>
    <property type="molecule type" value="Genomic_DNA"/>
</dbReference>
<comment type="subunit">
    <text evidence="16">Monomer.</text>
</comment>
<keyword evidence="13 16" id="KW-0234">DNA repair</keyword>
<dbReference type="EC" id="2.7.7.7" evidence="16"/>
<keyword evidence="6 16" id="KW-0548">Nucleotidyltransferase</keyword>
<comment type="caution">
    <text evidence="18">The sequence shown here is derived from an EMBL/GenBank/DDBJ whole genome shotgun (WGS) entry which is preliminary data.</text>
</comment>
<evidence type="ECO:0000256" key="15">
    <source>
        <dbReference type="ARBA" id="ARBA00049244"/>
    </source>
</evidence>
<accession>A0A921FXR2</accession>
<evidence type="ECO:0000313" key="19">
    <source>
        <dbReference type="Proteomes" id="UP000715651"/>
    </source>
</evidence>
<evidence type="ECO:0000256" key="6">
    <source>
        <dbReference type="ARBA" id="ARBA00022695"/>
    </source>
</evidence>
<keyword evidence="4 16" id="KW-0963">Cytoplasm</keyword>
<evidence type="ECO:0000256" key="1">
    <source>
        <dbReference type="ARBA" id="ARBA00004496"/>
    </source>
</evidence>
<dbReference type="SUPFAM" id="SSF56672">
    <property type="entry name" value="DNA/RNA polymerases"/>
    <property type="match status" value="1"/>
</dbReference>
<evidence type="ECO:0000256" key="9">
    <source>
        <dbReference type="ARBA" id="ARBA00022763"/>
    </source>
</evidence>
<dbReference type="PANTHER" id="PTHR11076:SF33">
    <property type="entry name" value="DNA POLYMERASE KAPPA"/>
    <property type="match status" value="1"/>
</dbReference>
<dbReference type="CDD" id="cd03586">
    <property type="entry name" value="PolY_Pol_IV_kappa"/>
    <property type="match status" value="1"/>
</dbReference>
<name>A0A921FXR2_9BIFI</name>
<evidence type="ECO:0000256" key="2">
    <source>
        <dbReference type="ARBA" id="ARBA00010945"/>
    </source>
</evidence>
<evidence type="ECO:0000259" key="17">
    <source>
        <dbReference type="PROSITE" id="PS50173"/>
    </source>
</evidence>
<dbReference type="InterPro" id="IPR043502">
    <property type="entry name" value="DNA/RNA_pol_sf"/>
</dbReference>
<evidence type="ECO:0000256" key="4">
    <source>
        <dbReference type="ARBA" id="ARBA00022490"/>
    </source>
</evidence>
<dbReference type="Proteomes" id="UP000715651">
    <property type="component" value="Unassembled WGS sequence"/>
</dbReference>
<keyword evidence="5 16" id="KW-0808">Transferase</keyword>
<dbReference type="GO" id="GO:0005829">
    <property type="term" value="C:cytosol"/>
    <property type="evidence" value="ECO:0007669"/>
    <property type="project" value="TreeGrafter"/>
</dbReference>
<dbReference type="Pfam" id="PF11799">
    <property type="entry name" value="IMS_C"/>
    <property type="match status" value="1"/>
</dbReference>
<dbReference type="Gene3D" id="3.30.70.270">
    <property type="match status" value="1"/>
</dbReference>
<keyword evidence="3 16" id="KW-0515">Mutator protein</keyword>
<dbReference type="SUPFAM" id="SSF100879">
    <property type="entry name" value="Lesion bypass DNA polymerase (Y-family), little finger domain"/>
    <property type="match status" value="1"/>
</dbReference>
<comment type="cofactor">
    <cofactor evidence="16">
        <name>Mg(2+)</name>
        <dbReference type="ChEBI" id="CHEBI:18420"/>
    </cofactor>
    <text evidence="16">Binds 2 magnesium ions per subunit.</text>
</comment>
<evidence type="ECO:0000256" key="7">
    <source>
        <dbReference type="ARBA" id="ARBA00022705"/>
    </source>
</evidence>
<feature type="active site" evidence="16">
    <location>
        <position position="124"/>
    </location>
</feature>
<keyword evidence="12 16" id="KW-0238">DNA-binding</keyword>
<dbReference type="Gene3D" id="3.40.1170.60">
    <property type="match status" value="1"/>
</dbReference>
<dbReference type="GO" id="GO:0000287">
    <property type="term" value="F:magnesium ion binding"/>
    <property type="evidence" value="ECO:0007669"/>
    <property type="project" value="UniProtKB-UniRule"/>
</dbReference>
<reference evidence="18" key="2">
    <citation type="submission" date="2021-09" db="EMBL/GenBank/DDBJ databases">
        <authorList>
            <person name="Gilroy R."/>
        </authorList>
    </citation>
    <scope>NUCLEOTIDE SEQUENCE</scope>
    <source>
        <strain evidence="18">578</strain>
    </source>
</reference>
<dbReference type="GO" id="GO:0009432">
    <property type="term" value="P:SOS response"/>
    <property type="evidence" value="ECO:0007669"/>
    <property type="project" value="TreeGrafter"/>
</dbReference>
<dbReference type="HAMAP" id="MF_01113">
    <property type="entry name" value="DNApol_IV"/>
    <property type="match status" value="1"/>
</dbReference>
<gene>
    <name evidence="16 18" type="primary">dinB</name>
    <name evidence="18" type="ORF">K8U78_05755</name>
</gene>
<dbReference type="GO" id="GO:0003887">
    <property type="term" value="F:DNA-directed DNA polymerase activity"/>
    <property type="evidence" value="ECO:0007669"/>
    <property type="project" value="UniProtKB-UniRule"/>
</dbReference>
<keyword evidence="11 16" id="KW-0239">DNA-directed DNA polymerase</keyword>
<dbReference type="GO" id="GO:0042276">
    <property type="term" value="P:error-prone translesion synthesis"/>
    <property type="evidence" value="ECO:0007669"/>
    <property type="project" value="TreeGrafter"/>
</dbReference>
<protein>
    <recommendedName>
        <fullName evidence="16">DNA polymerase IV</fullName>
        <shortName evidence="16">Pol IV</shortName>
        <ecNumber evidence="16">2.7.7.7</ecNumber>
    </recommendedName>
</protein>
<dbReference type="PROSITE" id="PS50173">
    <property type="entry name" value="UMUC"/>
    <property type="match status" value="1"/>
</dbReference>
<evidence type="ECO:0000256" key="11">
    <source>
        <dbReference type="ARBA" id="ARBA00022932"/>
    </source>
</evidence>
<evidence type="ECO:0000256" key="13">
    <source>
        <dbReference type="ARBA" id="ARBA00023204"/>
    </source>
</evidence>
<evidence type="ECO:0000256" key="16">
    <source>
        <dbReference type="HAMAP-Rule" id="MF_01113"/>
    </source>
</evidence>
<dbReference type="Gene3D" id="3.30.1490.100">
    <property type="entry name" value="DNA polymerase, Y-family, little finger domain"/>
    <property type="match status" value="1"/>
</dbReference>
<dbReference type="AlphaFoldDB" id="A0A921FXR2"/>
<comment type="similarity">
    <text evidence="2 16">Belongs to the DNA polymerase type-Y family.</text>
</comment>
<feature type="binding site" evidence="16">
    <location>
        <position position="27"/>
    </location>
    <ligand>
        <name>Mg(2+)</name>
        <dbReference type="ChEBI" id="CHEBI:18420"/>
    </ligand>
</feature>
<dbReference type="PANTHER" id="PTHR11076">
    <property type="entry name" value="DNA REPAIR POLYMERASE UMUC / TRANSFERASE FAMILY MEMBER"/>
    <property type="match status" value="1"/>
</dbReference>
<proteinExistence type="inferred from homology"/>
<evidence type="ECO:0000256" key="8">
    <source>
        <dbReference type="ARBA" id="ARBA00022723"/>
    </source>
</evidence>
<dbReference type="GO" id="GO:0003684">
    <property type="term" value="F:damaged DNA binding"/>
    <property type="evidence" value="ECO:0007669"/>
    <property type="project" value="InterPro"/>
</dbReference>
<organism evidence="18 19">
    <name type="scientific">Aeriscardovia aeriphila</name>
    <dbReference type="NCBI Taxonomy" id="218139"/>
    <lineage>
        <taxon>Bacteria</taxon>
        <taxon>Bacillati</taxon>
        <taxon>Actinomycetota</taxon>
        <taxon>Actinomycetes</taxon>
        <taxon>Bifidobacteriales</taxon>
        <taxon>Bifidobacteriaceae</taxon>
        <taxon>Aeriscardovia</taxon>
    </lineage>
</organism>
<dbReference type="FunFam" id="3.40.1170.60:FF:000001">
    <property type="entry name" value="DNA polymerase IV"/>
    <property type="match status" value="1"/>
</dbReference>
<dbReference type="Pfam" id="PF00817">
    <property type="entry name" value="IMS"/>
    <property type="match status" value="1"/>
</dbReference>
<dbReference type="Gene3D" id="1.10.150.20">
    <property type="entry name" value="5' to 3' exonuclease, C-terminal subdomain"/>
    <property type="match status" value="1"/>
</dbReference>
<comment type="function">
    <text evidence="14 16">Poorly processive, error-prone DNA polymerase involved in untargeted mutagenesis. Copies undamaged DNA at stalled replication forks, which arise in vivo from mismatched or misaligned primer ends. These misaligned primers can be extended by PolIV. Exhibits no 3'-5' exonuclease (proofreading) activity. May be involved in translesional synthesis, in conjunction with the beta clamp from PolIII.</text>
</comment>
<evidence type="ECO:0000256" key="5">
    <source>
        <dbReference type="ARBA" id="ARBA00022679"/>
    </source>
</evidence>
<dbReference type="InterPro" id="IPR022880">
    <property type="entry name" value="DNApol_IV"/>
</dbReference>
<sequence length="468" mass="51185">MSTAPRSLAVRKDWGHDESGCTFLHADMDAFFASLETARHPELVGRPVIVGGVEGNRGVVSTANYEARRYGVHSAQAMATARRLCPQGAFLPVDHHYYSHVSHEIFTEIVAKITDQIEQVSVDEAYINVAPALREWKSPRAIGEWIRQQVYQRFHITCSVGIGSNMLMAKLASTNAKPNGLLLVPKARNAEFVRLLDLRAINGVGPALEKRLSSWAVTSVAQIQDMGEAQVVRMVGSRQIGHWLWLACRGESERVLVTHAPEKSIGQEMTFPEDTNDLARIRALLRSCCDHIARRLREKQLVARTVSVKIRFADLTYATRSQTSRVPIQNSVQMMQVADQLLPAALAAWKRGRSAVGPGASSEGTGVSGEGVTAAARAVAGVTRGEVSADAGRSLISPTFVRLAGVSVSGLTEQSTTLYQPELDFDDTQENDETTLKKNNKLEKALDAVRAKYGSSAVRRGATSWRDE</sequence>
<dbReference type="InterPro" id="IPR036775">
    <property type="entry name" value="DNA_pol_Y-fam_lit_finger_sf"/>
</dbReference>
<reference evidence="18" key="1">
    <citation type="journal article" date="2021" name="PeerJ">
        <title>Extensive microbial diversity within the chicken gut microbiome revealed by metagenomics and culture.</title>
        <authorList>
            <person name="Gilroy R."/>
            <person name="Ravi A."/>
            <person name="Getino M."/>
            <person name="Pursley I."/>
            <person name="Horton D.L."/>
            <person name="Alikhan N.F."/>
            <person name="Baker D."/>
            <person name="Gharbi K."/>
            <person name="Hall N."/>
            <person name="Watson M."/>
            <person name="Adriaenssens E.M."/>
            <person name="Foster-Nyarko E."/>
            <person name="Jarju S."/>
            <person name="Secka A."/>
            <person name="Antonio M."/>
            <person name="Oren A."/>
            <person name="Chaudhuri R.R."/>
            <person name="La Ragione R."/>
            <person name="Hildebrand F."/>
            <person name="Pallen M.J."/>
        </authorList>
    </citation>
    <scope>NUCLEOTIDE SEQUENCE</scope>
    <source>
        <strain evidence="18">578</strain>
    </source>
</reference>
<evidence type="ECO:0000256" key="14">
    <source>
        <dbReference type="ARBA" id="ARBA00025589"/>
    </source>
</evidence>
<dbReference type="InterPro" id="IPR050116">
    <property type="entry name" value="DNA_polymerase-Y"/>
</dbReference>
<evidence type="ECO:0000256" key="3">
    <source>
        <dbReference type="ARBA" id="ARBA00022457"/>
    </source>
</evidence>
<keyword evidence="10 16" id="KW-0460">Magnesium</keyword>
<keyword evidence="9 16" id="KW-0227">DNA damage</keyword>
<dbReference type="NCBIfam" id="NF002677">
    <property type="entry name" value="PRK02406.1"/>
    <property type="match status" value="1"/>
</dbReference>
<evidence type="ECO:0000256" key="10">
    <source>
        <dbReference type="ARBA" id="ARBA00022842"/>
    </source>
</evidence>
<comment type="catalytic activity">
    <reaction evidence="15 16">
        <text>DNA(n) + a 2'-deoxyribonucleoside 5'-triphosphate = DNA(n+1) + diphosphate</text>
        <dbReference type="Rhea" id="RHEA:22508"/>
        <dbReference type="Rhea" id="RHEA-COMP:17339"/>
        <dbReference type="Rhea" id="RHEA-COMP:17340"/>
        <dbReference type="ChEBI" id="CHEBI:33019"/>
        <dbReference type="ChEBI" id="CHEBI:61560"/>
        <dbReference type="ChEBI" id="CHEBI:173112"/>
        <dbReference type="EC" id="2.7.7.7"/>
    </reaction>
</comment>